<gene>
    <name evidence="2" type="ORF">EPI10_000718</name>
</gene>
<dbReference type="InterPro" id="IPR012337">
    <property type="entry name" value="RNaseH-like_sf"/>
</dbReference>
<sequence>MIYHLEKANVVADALSRKSLVDLRAMFARLSISEDRGLLAKLQIRERQPFDESLVRQIHQVESGVQGDFDLNFDGVLRFRGHLCVPGNEDLRHSILPRLIVVISLCIPDLRVLYWWPGLKKGVANFFARCLVCQRVKVEQQCPPEWKWERIMMDFISNLPLIPTHKYSIWVIVDRFTKSTHFLLVRTTFSLHQLAELYI</sequence>
<organism evidence="2 3">
    <name type="scientific">Gossypium australe</name>
    <dbReference type="NCBI Taxonomy" id="47621"/>
    <lineage>
        <taxon>Eukaryota</taxon>
        <taxon>Viridiplantae</taxon>
        <taxon>Streptophyta</taxon>
        <taxon>Embryophyta</taxon>
        <taxon>Tracheophyta</taxon>
        <taxon>Spermatophyta</taxon>
        <taxon>Magnoliopsida</taxon>
        <taxon>eudicotyledons</taxon>
        <taxon>Gunneridae</taxon>
        <taxon>Pentapetalae</taxon>
        <taxon>rosids</taxon>
        <taxon>malvids</taxon>
        <taxon>Malvales</taxon>
        <taxon>Malvaceae</taxon>
        <taxon>Malvoideae</taxon>
        <taxon>Gossypium</taxon>
    </lineage>
</organism>
<dbReference type="Gene3D" id="1.10.340.70">
    <property type="match status" value="1"/>
</dbReference>
<reference evidence="3" key="1">
    <citation type="journal article" date="2019" name="Plant Biotechnol. J.">
        <title>Genome sequencing of the Australian wild diploid species Gossypium australe highlights disease resistance and delayed gland morphogenesis.</title>
        <authorList>
            <person name="Cai Y."/>
            <person name="Cai X."/>
            <person name="Wang Q."/>
            <person name="Wang P."/>
            <person name="Zhang Y."/>
            <person name="Cai C."/>
            <person name="Xu Y."/>
            <person name="Wang K."/>
            <person name="Zhou Z."/>
            <person name="Wang C."/>
            <person name="Geng S."/>
            <person name="Li B."/>
            <person name="Dong Q."/>
            <person name="Hou Y."/>
            <person name="Wang H."/>
            <person name="Ai P."/>
            <person name="Liu Z."/>
            <person name="Yi F."/>
            <person name="Sun M."/>
            <person name="An G."/>
            <person name="Cheng J."/>
            <person name="Zhang Y."/>
            <person name="Shi Q."/>
            <person name="Xie Y."/>
            <person name="Shi X."/>
            <person name="Chang Y."/>
            <person name="Huang F."/>
            <person name="Chen Y."/>
            <person name="Hong S."/>
            <person name="Mi L."/>
            <person name="Sun Q."/>
            <person name="Zhang L."/>
            <person name="Zhou B."/>
            <person name="Peng R."/>
            <person name="Zhang X."/>
            <person name="Liu F."/>
        </authorList>
    </citation>
    <scope>NUCLEOTIDE SEQUENCE [LARGE SCALE GENOMIC DNA]</scope>
    <source>
        <strain evidence="3">cv. PA1801</strain>
    </source>
</reference>
<protein>
    <submittedName>
        <fullName evidence="2">Integrase</fullName>
    </submittedName>
</protein>
<dbReference type="SUPFAM" id="SSF53098">
    <property type="entry name" value="Ribonuclease H-like"/>
    <property type="match status" value="1"/>
</dbReference>
<dbReference type="Proteomes" id="UP000325315">
    <property type="component" value="Unassembled WGS sequence"/>
</dbReference>
<dbReference type="Pfam" id="PF17921">
    <property type="entry name" value="Integrase_H2C2"/>
    <property type="match status" value="1"/>
</dbReference>
<evidence type="ECO:0000313" key="3">
    <source>
        <dbReference type="Proteomes" id="UP000325315"/>
    </source>
</evidence>
<dbReference type="InterPro" id="IPR041588">
    <property type="entry name" value="Integrase_H2C2"/>
</dbReference>
<dbReference type="PANTHER" id="PTHR45835">
    <property type="entry name" value="YALI0A06105P"/>
    <property type="match status" value="1"/>
</dbReference>
<dbReference type="EMBL" id="SMMG02000007">
    <property type="protein sequence ID" value="KAA3465564.1"/>
    <property type="molecule type" value="Genomic_DNA"/>
</dbReference>
<name>A0A5B6V900_9ROSI</name>
<dbReference type="OrthoDB" id="111931at2759"/>
<feature type="domain" description="Integrase zinc-binding" evidence="1">
    <location>
        <begin position="110"/>
        <end position="138"/>
    </location>
</feature>
<dbReference type="PANTHER" id="PTHR45835:SF87">
    <property type="entry name" value="RNA-DIRECTED DNA POLYMERASE"/>
    <property type="match status" value="1"/>
</dbReference>
<dbReference type="AlphaFoldDB" id="A0A5B6V900"/>
<accession>A0A5B6V900</accession>
<proteinExistence type="predicted"/>
<evidence type="ECO:0000259" key="1">
    <source>
        <dbReference type="Pfam" id="PF17921"/>
    </source>
</evidence>
<comment type="caution">
    <text evidence="2">The sequence shown here is derived from an EMBL/GenBank/DDBJ whole genome shotgun (WGS) entry which is preliminary data.</text>
</comment>
<keyword evidence="3" id="KW-1185">Reference proteome</keyword>
<evidence type="ECO:0000313" key="2">
    <source>
        <dbReference type="EMBL" id="KAA3465564.1"/>
    </source>
</evidence>